<dbReference type="InParanoid" id="J3K5E7"/>
<keyword evidence="1" id="KW-0175">Coiled coil</keyword>
<reference evidence="4" key="1">
    <citation type="journal article" date="2009" name="Genome Res.">
        <title>Comparative genomic analyses of the human fungal pathogens Coccidioides and their relatives.</title>
        <authorList>
            <person name="Sharpton T.J."/>
            <person name="Stajich J.E."/>
            <person name="Rounsley S.D."/>
            <person name="Gardner M.J."/>
            <person name="Wortman J.R."/>
            <person name="Jordar V.S."/>
            <person name="Maiti R."/>
            <person name="Kodira C.D."/>
            <person name="Neafsey D.E."/>
            <person name="Zeng Q."/>
            <person name="Hung C.-Y."/>
            <person name="McMahan C."/>
            <person name="Muszewska A."/>
            <person name="Grynberg M."/>
            <person name="Mandel M.A."/>
            <person name="Kellner E.M."/>
            <person name="Barker B.M."/>
            <person name="Galgiani J.N."/>
            <person name="Orbach M.J."/>
            <person name="Kirkland T.N."/>
            <person name="Cole G.T."/>
            <person name="Henn M.R."/>
            <person name="Birren B.W."/>
            <person name="Taylor J.W."/>
        </authorList>
    </citation>
    <scope>NUCLEOTIDE SEQUENCE [LARGE SCALE GENOMIC DNA]</scope>
    <source>
        <strain evidence="4">RS</strain>
    </source>
</reference>
<feature type="region of interest" description="Disordered" evidence="2">
    <location>
        <begin position="213"/>
        <end position="246"/>
    </location>
</feature>
<accession>J3K5E7</accession>
<dbReference type="InterPro" id="IPR011009">
    <property type="entry name" value="Kinase-like_dom_sf"/>
</dbReference>
<dbReference type="Proteomes" id="UP000001261">
    <property type="component" value="Unassembled WGS sequence"/>
</dbReference>
<evidence type="ECO:0008006" key="5">
    <source>
        <dbReference type="Google" id="ProtNLM"/>
    </source>
</evidence>
<dbReference type="GeneID" id="24164844"/>
<dbReference type="OrthoDB" id="2156052at2759"/>
<evidence type="ECO:0000256" key="2">
    <source>
        <dbReference type="SAM" id="MobiDB-lite"/>
    </source>
</evidence>
<dbReference type="AlphaFoldDB" id="J3K5E7"/>
<feature type="compositionally biased region" description="Polar residues" evidence="2">
    <location>
        <begin position="404"/>
        <end position="417"/>
    </location>
</feature>
<dbReference type="OMA" id="KGFPANF"/>
<proteinExistence type="predicted"/>
<evidence type="ECO:0000313" key="4">
    <source>
        <dbReference type="Proteomes" id="UP000001261"/>
    </source>
</evidence>
<evidence type="ECO:0000313" key="3">
    <source>
        <dbReference type="EMBL" id="EAS29646.3"/>
    </source>
</evidence>
<dbReference type="EMBL" id="GG704913">
    <property type="protein sequence ID" value="EAS29646.3"/>
    <property type="molecule type" value="Genomic_DNA"/>
</dbReference>
<organism evidence="3 4">
    <name type="scientific">Coccidioides immitis (strain RS)</name>
    <name type="common">Valley fever fungus</name>
    <dbReference type="NCBI Taxonomy" id="246410"/>
    <lineage>
        <taxon>Eukaryota</taxon>
        <taxon>Fungi</taxon>
        <taxon>Dikarya</taxon>
        <taxon>Ascomycota</taxon>
        <taxon>Pezizomycotina</taxon>
        <taxon>Eurotiomycetes</taxon>
        <taxon>Eurotiomycetidae</taxon>
        <taxon>Onygenales</taxon>
        <taxon>Onygenaceae</taxon>
        <taxon>Coccidioides</taxon>
    </lineage>
</organism>
<sequence>MELPIVKPLSGPVFQSHQHFHTNTHGAHLCSLKETWDSKEEKRLQEEETKLQEEEKKQQLDTKQHLHTTQEELQSTAQNLQEEREQRKLQEELQQKTTIFKFLDTCHTHLFLGLTVRHPKDSTKGDLANPGLMDSNFVQNQHFKSLSLLAESGAELHTEKTGSELDLQQFQHETLTRPIHSVIAKLYSDEHIQQHFQLLGAITFENHGNTLTEESLEAAPSNKPSWPAKFQKTGTRDATPASTPQSSRSLADKFCVYNKGDSQNVPVYIMELKAPHKVPQSTIKSTLQEMDLDEVIVHRPDEPNKVACHHEMAADHSGILLHGQIQSRIQHWCLIYQDETILSSPQTVSTQDYTPEWESQDDYLKHSPIITRAKKAPLFHPSSPCNPPQASRSPANSSDEDTSDPTGSLSKAPQHSANVMVVVPTHSSKMSSERNSTSQIRSQPYCTQWCLLRLSKGGPLDQDCPNIADHGTDKHPISLSEFVSLLHKRLSYQDNHHYGAYKSTGCESLHIHGSRGALFEIILIQYGYKLVGKGFPANFTQYLQQEEAVYKHLLPIQGQHIPMCLGVLDLSQQQLFYNGIARIPHLLLLSHAGLPLHQSDIDHEHLFRAAKESLQAIHKLRVHHCNTYTHNMFWNPENEKVIFIDFKQAEIQNLRFLFKTTSLEQRWKEQDTTKQAQTTGMLSYEMQRMCFNLKCKLTYLS</sequence>
<feature type="region of interest" description="Disordered" evidence="2">
    <location>
        <begin position="377"/>
        <end position="417"/>
    </location>
</feature>
<dbReference type="RefSeq" id="XP_001241229.2">
    <property type="nucleotide sequence ID" value="XM_001241228.2"/>
</dbReference>
<reference evidence="4" key="2">
    <citation type="journal article" date="2010" name="Genome Res.">
        <title>Population genomic sequencing of Coccidioides fungi reveals recent hybridization and transposon control.</title>
        <authorList>
            <person name="Neafsey D.E."/>
            <person name="Barker B.M."/>
            <person name="Sharpton T.J."/>
            <person name="Stajich J.E."/>
            <person name="Park D.J."/>
            <person name="Whiston E."/>
            <person name="Hung C.-Y."/>
            <person name="McMahan C."/>
            <person name="White J."/>
            <person name="Sykes S."/>
            <person name="Heiman D."/>
            <person name="Young S."/>
            <person name="Zeng Q."/>
            <person name="Abouelleil A."/>
            <person name="Aftuck L."/>
            <person name="Bessette D."/>
            <person name="Brown A."/>
            <person name="FitzGerald M."/>
            <person name="Lui A."/>
            <person name="Macdonald J.P."/>
            <person name="Priest M."/>
            <person name="Orbach M.J."/>
            <person name="Galgiani J.N."/>
            <person name="Kirkland T.N."/>
            <person name="Cole G.T."/>
            <person name="Birren B.W."/>
            <person name="Henn M.R."/>
            <person name="Taylor J.W."/>
            <person name="Rounsley S.D."/>
        </authorList>
    </citation>
    <scope>GENOME REANNOTATION</scope>
    <source>
        <strain evidence="4">RS</strain>
    </source>
</reference>
<dbReference type="STRING" id="246410.J3K5E7"/>
<feature type="compositionally biased region" description="Polar residues" evidence="2">
    <location>
        <begin position="388"/>
        <end position="397"/>
    </location>
</feature>
<evidence type="ECO:0000256" key="1">
    <source>
        <dbReference type="SAM" id="Coils"/>
    </source>
</evidence>
<keyword evidence="4" id="KW-1185">Reference proteome</keyword>
<feature type="coiled-coil region" evidence="1">
    <location>
        <begin position="37"/>
        <end position="99"/>
    </location>
</feature>
<dbReference type="VEuPathDB" id="FungiDB:CIMG_13217"/>
<gene>
    <name evidence="3" type="ORF">CIMG_13217</name>
</gene>
<dbReference type="KEGG" id="cim:CIMG_13217"/>
<protein>
    <recommendedName>
        <fullName evidence="5">Protein kinase domain-containing protein</fullName>
    </recommendedName>
</protein>
<name>J3K5E7_COCIM</name>
<dbReference type="SUPFAM" id="SSF56112">
    <property type="entry name" value="Protein kinase-like (PK-like)"/>
    <property type="match status" value="1"/>
</dbReference>